<gene>
    <name evidence="3" type="ORF">NCTC5338_00931</name>
</gene>
<proteinExistence type="predicted"/>
<feature type="domain" description="GAD-related" evidence="1">
    <location>
        <begin position="6"/>
        <end position="83"/>
    </location>
</feature>
<reference evidence="3 4" key="1">
    <citation type="submission" date="2019-05" db="EMBL/GenBank/DDBJ databases">
        <authorList>
            <consortium name="Pathogen Informatics"/>
        </authorList>
    </citation>
    <scope>NUCLEOTIDE SEQUENCE [LARGE SCALE GENOMIC DNA]</scope>
    <source>
        <strain evidence="3 4">NCTC5338</strain>
    </source>
</reference>
<dbReference type="OrthoDB" id="2216648at2"/>
<dbReference type="Proteomes" id="UP000307982">
    <property type="component" value="Chromosome"/>
</dbReference>
<feature type="domain" description="T6SS immunity protein Tdi1 C-terminal" evidence="2">
    <location>
        <begin position="101"/>
        <end position="173"/>
    </location>
</feature>
<dbReference type="Pfam" id="PF08906">
    <property type="entry name" value="T6SS_Tdi1_C"/>
    <property type="match status" value="1"/>
</dbReference>
<evidence type="ECO:0000313" key="3">
    <source>
        <dbReference type="EMBL" id="VTS70868.1"/>
    </source>
</evidence>
<organism evidence="3 4">
    <name type="scientific">Streptococcus australis</name>
    <dbReference type="NCBI Taxonomy" id="113107"/>
    <lineage>
        <taxon>Bacteria</taxon>
        <taxon>Bacillati</taxon>
        <taxon>Bacillota</taxon>
        <taxon>Bacilli</taxon>
        <taxon>Lactobacillales</taxon>
        <taxon>Streptococcaceae</taxon>
        <taxon>Streptococcus</taxon>
    </lineage>
</organism>
<evidence type="ECO:0000259" key="2">
    <source>
        <dbReference type="Pfam" id="PF08906"/>
    </source>
</evidence>
<evidence type="ECO:0000313" key="4">
    <source>
        <dbReference type="Proteomes" id="UP000307982"/>
    </source>
</evidence>
<protein>
    <submittedName>
        <fullName evidence="3">Domain of uncharacterized function (DUF1851)</fullName>
    </submittedName>
</protein>
<name>A0A4V0BU27_9STRE</name>
<dbReference type="Pfam" id="PF08887">
    <property type="entry name" value="GAD-like"/>
    <property type="match status" value="1"/>
</dbReference>
<sequence>MLDDFIKVMAMPQDVVEKYRTMVPDELIQIWQNQGIGTFLGGYLKIINPEEYRDLLDSTYFRGDLAVPIFVTAFGDIITFEENRYLRLVKYKDGVFEIILENFLFFLKFLKDEDFQKDYFEIDLYKSALKQYGDLDYDYCFGFVPLLGLGGQKTVENIDKVKIKEHIYIISELVGNIGM</sequence>
<dbReference type="InterPro" id="IPR014983">
    <property type="entry name" value="GAD-rel"/>
</dbReference>
<dbReference type="EMBL" id="LR594040">
    <property type="protein sequence ID" value="VTS70868.1"/>
    <property type="molecule type" value="Genomic_DNA"/>
</dbReference>
<dbReference type="InterPro" id="IPR015002">
    <property type="entry name" value="T6SS_Tdi1_C"/>
</dbReference>
<accession>A0A4V0BU27</accession>
<dbReference type="AlphaFoldDB" id="A0A4V0BU27"/>
<evidence type="ECO:0000259" key="1">
    <source>
        <dbReference type="Pfam" id="PF08887"/>
    </source>
</evidence>